<dbReference type="Proteomes" id="UP000024635">
    <property type="component" value="Unassembled WGS sequence"/>
</dbReference>
<name>A0A016TLL2_9BILA</name>
<accession>A0A016TLL2</accession>
<evidence type="ECO:0000313" key="2">
    <source>
        <dbReference type="Proteomes" id="UP000024635"/>
    </source>
</evidence>
<reference evidence="2" key="1">
    <citation type="journal article" date="2015" name="Nat. Genet.">
        <title>The genome and transcriptome of the zoonotic hookworm Ancylostoma ceylanicum identify infection-specific gene families.</title>
        <authorList>
            <person name="Schwarz E.M."/>
            <person name="Hu Y."/>
            <person name="Antoshechkin I."/>
            <person name="Miller M.M."/>
            <person name="Sternberg P.W."/>
            <person name="Aroian R.V."/>
        </authorList>
    </citation>
    <scope>NUCLEOTIDE SEQUENCE</scope>
    <source>
        <strain evidence="2">HY135</strain>
    </source>
</reference>
<organism evidence="1 2">
    <name type="scientific">Ancylostoma ceylanicum</name>
    <dbReference type="NCBI Taxonomy" id="53326"/>
    <lineage>
        <taxon>Eukaryota</taxon>
        <taxon>Metazoa</taxon>
        <taxon>Ecdysozoa</taxon>
        <taxon>Nematoda</taxon>
        <taxon>Chromadorea</taxon>
        <taxon>Rhabditida</taxon>
        <taxon>Rhabditina</taxon>
        <taxon>Rhabditomorpha</taxon>
        <taxon>Strongyloidea</taxon>
        <taxon>Ancylostomatidae</taxon>
        <taxon>Ancylostomatinae</taxon>
        <taxon>Ancylostoma</taxon>
    </lineage>
</organism>
<keyword evidence="2" id="KW-1185">Reference proteome</keyword>
<gene>
    <name evidence="1" type="primary">Acey_s0094.g2770</name>
    <name evidence="1" type="ORF">Y032_0094g2770</name>
</gene>
<comment type="caution">
    <text evidence="1">The sequence shown here is derived from an EMBL/GenBank/DDBJ whole genome shotgun (WGS) entry which is preliminary data.</text>
</comment>
<dbReference type="AlphaFoldDB" id="A0A016TLL2"/>
<dbReference type="EMBL" id="JARK01001430">
    <property type="protein sequence ID" value="EYC03458.1"/>
    <property type="molecule type" value="Genomic_DNA"/>
</dbReference>
<protein>
    <submittedName>
        <fullName evidence="1">Uncharacterized protein</fullName>
    </submittedName>
</protein>
<sequence length="90" mass="9691">MLYPSGSSGQKLDDSLGGHLLRSYPGQLDGKDATKVKQGVVHSEKFRRRAQQPRASSIRRLAVAVCTVGPFLLTASSFVHLNACAIIDLP</sequence>
<evidence type="ECO:0000313" key="1">
    <source>
        <dbReference type="EMBL" id="EYC03458.1"/>
    </source>
</evidence>
<proteinExistence type="predicted"/>